<evidence type="ECO:0000313" key="3">
    <source>
        <dbReference type="Proteomes" id="UP000439903"/>
    </source>
</evidence>
<protein>
    <submittedName>
        <fullName evidence="2">Serine/threonine protein kinase</fullName>
    </submittedName>
</protein>
<keyword evidence="2" id="KW-0808">Transferase</keyword>
<proteinExistence type="predicted"/>
<accession>A0A8H3XJ47</accession>
<gene>
    <name evidence="2" type="ORF">F8M41_026026</name>
</gene>
<dbReference type="OrthoDB" id="2440371at2759"/>
<comment type="caution">
    <text evidence="2">The sequence shown here is derived from an EMBL/GenBank/DDBJ whole genome shotgun (WGS) entry which is preliminary data.</text>
</comment>
<dbReference type="AlphaFoldDB" id="A0A8H3XJ47"/>
<dbReference type="EMBL" id="WTPW01000955">
    <property type="protein sequence ID" value="KAF0467329.1"/>
    <property type="molecule type" value="Genomic_DNA"/>
</dbReference>
<sequence>MSTNKQHRRESIISLSVSNNWKDLNNIWTRAFLKVTEKLLDQGTFIEMKDKVIEEHSQHAKEFKKYWRSIIDEQVNTVLKYLTKAYDRSRFAEEERQQQTKKTRKILKGTSLTDAIHHTLTNLIYLQLRRNKSTSSAASVEQRFPSKILKWRFKEKVKIWRSECIDKKYQTPIFNSHTVTCEKNVWVAAEVNIHDNLTPLDRSICFLDGHALEDVIGEPDFIVVDENYEVKRNIEKESLRITKALPLQLNQPNLRVWGVIIVRPNCRYAPYIDKPKMITDEEPSNSGTSDNEQNDDKEFKYKKTIFKGI</sequence>
<evidence type="ECO:0000256" key="1">
    <source>
        <dbReference type="SAM" id="MobiDB-lite"/>
    </source>
</evidence>
<evidence type="ECO:0000313" key="2">
    <source>
        <dbReference type="EMBL" id="KAF0467329.1"/>
    </source>
</evidence>
<dbReference type="GO" id="GO:0004674">
    <property type="term" value="F:protein serine/threonine kinase activity"/>
    <property type="evidence" value="ECO:0007669"/>
    <property type="project" value="UniProtKB-KW"/>
</dbReference>
<name>A0A8H3XJ47_GIGMA</name>
<keyword evidence="2" id="KW-0418">Kinase</keyword>
<keyword evidence="2" id="KW-0723">Serine/threonine-protein kinase</keyword>
<organism evidence="2 3">
    <name type="scientific">Gigaspora margarita</name>
    <dbReference type="NCBI Taxonomy" id="4874"/>
    <lineage>
        <taxon>Eukaryota</taxon>
        <taxon>Fungi</taxon>
        <taxon>Fungi incertae sedis</taxon>
        <taxon>Mucoromycota</taxon>
        <taxon>Glomeromycotina</taxon>
        <taxon>Glomeromycetes</taxon>
        <taxon>Diversisporales</taxon>
        <taxon>Gigasporaceae</taxon>
        <taxon>Gigaspora</taxon>
    </lineage>
</organism>
<reference evidence="2 3" key="1">
    <citation type="journal article" date="2019" name="Environ. Microbiol.">
        <title>At the nexus of three kingdoms: the genome of the mycorrhizal fungus Gigaspora margarita provides insights into plant, endobacterial and fungal interactions.</title>
        <authorList>
            <person name="Venice F."/>
            <person name="Ghignone S."/>
            <person name="Salvioli di Fossalunga A."/>
            <person name="Amselem J."/>
            <person name="Novero M."/>
            <person name="Xianan X."/>
            <person name="Sedzielewska Toro K."/>
            <person name="Morin E."/>
            <person name="Lipzen A."/>
            <person name="Grigoriev I.V."/>
            <person name="Henrissat B."/>
            <person name="Martin F.M."/>
            <person name="Bonfante P."/>
        </authorList>
    </citation>
    <scope>NUCLEOTIDE SEQUENCE [LARGE SCALE GENOMIC DNA]</scope>
    <source>
        <strain evidence="2 3">BEG34</strain>
    </source>
</reference>
<dbReference type="Proteomes" id="UP000439903">
    <property type="component" value="Unassembled WGS sequence"/>
</dbReference>
<feature type="region of interest" description="Disordered" evidence="1">
    <location>
        <begin position="277"/>
        <end position="299"/>
    </location>
</feature>
<keyword evidence="3" id="KW-1185">Reference proteome</keyword>